<dbReference type="Proteomes" id="UP000714275">
    <property type="component" value="Unassembled WGS sequence"/>
</dbReference>
<dbReference type="SUPFAM" id="SSF54001">
    <property type="entry name" value="Cysteine proteinases"/>
    <property type="match status" value="1"/>
</dbReference>
<accession>A0A9P7A681</accession>
<proteinExistence type="predicted"/>
<reference evidence="2" key="1">
    <citation type="journal article" date="2020" name="New Phytol.">
        <title>Comparative genomics reveals dynamic genome evolution in host specialist ectomycorrhizal fungi.</title>
        <authorList>
            <person name="Lofgren L.A."/>
            <person name="Nguyen N.H."/>
            <person name="Vilgalys R."/>
            <person name="Ruytinx J."/>
            <person name="Liao H.L."/>
            <person name="Branco S."/>
            <person name="Kuo A."/>
            <person name="LaButti K."/>
            <person name="Lipzen A."/>
            <person name="Andreopoulos W."/>
            <person name="Pangilinan J."/>
            <person name="Riley R."/>
            <person name="Hundley H."/>
            <person name="Na H."/>
            <person name="Barry K."/>
            <person name="Grigoriev I.V."/>
            <person name="Stajich J.E."/>
            <person name="Kennedy P.G."/>
        </authorList>
    </citation>
    <scope>NUCLEOTIDE SEQUENCE</scope>
    <source>
        <strain evidence="2">DOB743</strain>
    </source>
</reference>
<evidence type="ECO:0000313" key="3">
    <source>
        <dbReference type="Proteomes" id="UP000714275"/>
    </source>
</evidence>
<dbReference type="InterPro" id="IPR038765">
    <property type="entry name" value="Papain-like_cys_pep_sf"/>
</dbReference>
<evidence type="ECO:0000313" key="2">
    <source>
        <dbReference type="EMBL" id="KAG1782420.1"/>
    </source>
</evidence>
<organism evidence="2 3">
    <name type="scientific">Suillus placidus</name>
    <dbReference type="NCBI Taxonomy" id="48579"/>
    <lineage>
        <taxon>Eukaryota</taxon>
        <taxon>Fungi</taxon>
        <taxon>Dikarya</taxon>
        <taxon>Basidiomycota</taxon>
        <taxon>Agaricomycotina</taxon>
        <taxon>Agaricomycetes</taxon>
        <taxon>Agaricomycetidae</taxon>
        <taxon>Boletales</taxon>
        <taxon>Suillineae</taxon>
        <taxon>Suillaceae</taxon>
        <taxon>Suillus</taxon>
    </lineage>
</organism>
<dbReference type="Pfam" id="PF18021">
    <property type="entry name" value="Agglutinin_C"/>
    <property type="match status" value="1"/>
</dbReference>
<gene>
    <name evidence="2" type="ORF">EV702DRAFT_380632</name>
</gene>
<dbReference type="EMBL" id="JABBWD010000003">
    <property type="protein sequence ID" value="KAG1782420.1"/>
    <property type="molecule type" value="Genomic_DNA"/>
</dbReference>
<dbReference type="InterPro" id="IPR040600">
    <property type="entry name" value="Agglutinin_C"/>
</dbReference>
<evidence type="ECO:0000259" key="1">
    <source>
        <dbReference type="Pfam" id="PF18021"/>
    </source>
</evidence>
<protein>
    <recommendedName>
        <fullName evidence="1">Agglutinin C-terminal domain-containing protein</fullName>
    </recommendedName>
</protein>
<dbReference type="AlphaFoldDB" id="A0A9P7A681"/>
<dbReference type="Gene3D" id="3.30.460.70">
    <property type="match status" value="1"/>
</dbReference>
<name>A0A9P7A681_9AGAM</name>
<keyword evidence="3" id="KW-1185">Reference proteome</keyword>
<dbReference type="OrthoDB" id="2662698at2759"/>
<sequence>MSVPYGVYFIQTPDNVPRALAWGDLDSNTVTLAKKSPWCCAPARDTNVFLELWLVEPLTTCGATCTIRNLKNGKYMILDDEDSIILDDSAMDASEQWNIVPSCERIKGLQAYGICPVNSEDASNICADFLGFTGSTDRDIVLKKHYQPWIFQRLSRSGGEIQKVVSQNWSTNDSVPNIFRSYQSDTEYLILSRGLWSLIWEDYKEHGFMSNVWTDIPKQREWRPDIYDCDDFATVFKAAVAVWGEKNIRVDGIAILCGVMLGQPRPWVKDGEAHAYNFTLSDENFNDPADKHRRIQYFQAEIGKFENDEGYHYYPVVAYF</sequence>
<comment type="caution">
    <text evidence="2">The sequence shown here is derived from an EMBL/GenBank/DDBJ whole genome shotgun (WGS) entry which is preliminary data.</text>
</comment>
<feature type="domain" description="Agglutinin C-terminal" evidence="1">
    <location>
        <begin position="188"/>
        <end position="304"/>
    </location>
</feature>